<dbReference type="STRING" id="93625.A0A409XTB2"/>
<evidence type="ECO:0000256" key="6">
    <source>
        <dbReference type="SAM" id="MobiDB-lite"/>
    </source>
</evidence>
<feature type="region of interest" description="Disordered" evidence="6">
    <location>
        <begin position="1"/>
        <end position="61"/>
    </location>
</feature>
<evidence type="ECO:0000256" key="3">
    <source>
        <dbReference type="ARBA" id="ARBA00022705"/>
    </source>
</evidence>
<comment type="similarity">
    <text evidence="2">Belongs to the ORC4 family.</text>
</comment>
<keyword evidence="3" id="KW-0235">DNA replication</keyword>
<feature type="region of interest" description="Disordered" evidence="6">
    <location>
        <begin position="234"/>
        <end position="269"/>
    </location>
</feature>
<keyword evidence="10" id="KW-1185">Reference proteome</keyword>
<accession>A0A409XTB2</accession>
<evidence type="ECO:0000256" key="4">
    <source>
        <dbReference type="ARBA" id="ARBA00023125"/>
    </source>
</evidence>
<keyword evidence="5" id="KW-0539">Nucleus</keyword>
<evidence type="ECO:0000259" key="8">
    <source>
        <dbReference type="Pfam" id="PF14629"/>
    </source>
</evidence>
<dbReference type="Pfam" id="PF14629">
    <property type="entry name" value="ORC4_C"/>
    <property type="match status" value="1"/>
</dbReference>
<reference evidence="9 10" key="1">
    <citation type="journal article" date="2018" name="Evol. Lett.">
        <title>Horizontal gene cluster transfer increased hallucinogenic mushroom diversity.</title>
        <authorList>
            <person name="Reynolds H.T."/>
            <person name="Vijayakumar V."/>
            <person name="Gluck-Thaler E."/>
            <person name="Korotkin H.B."/>
            <person name="Matheny P.B."/>
            <person name="Slot J.C."/>
        </authorList>
    </citation>
    <scope>NUCLEOTIDE SEQUENCE [LARGE SCALE GENOMIC DNA]</scope>
    <source>
        <strain evidence="9 10">2631</strain>
    </source>
</reference>
<comment type="caution">
    <text evidence="9">The sequence shown here is derived from an EMBL/GenBank/DDBJ whole genome shotgun (WGS) entry which is preliminary data.</text>
</comment>
<dbReference type="SUPFAM" id="SSF52540">
    <property type="entry name" value="P-loop containing nucleoside triphosphate hydrolases"/>
    <property type="match status" value="1"/>
</dbReference>
<evidence type="ECO:0000256" key="2">
    <source>
        <dbReference type="ARBA" id="ARBA00005334"/>
    </source>
</evidence>
<dbReference type="Proteomes" id="UP000283269">
    <property type="component" value="Unassembled WGS sequence"/>
</dbReference>
<dbReference type="AlphaFoldDB" id="A0A409XTB2"/>
<dbReference type="PANTHER" id="PTHR12087">
    <property type="entry name" value="ORIGIN RECOGNITION COMPLEX SUBUNIT 4"/>
    <property type="match status" value="1"/>
</dbReference>
<feature type="domain" description="Orc1-like AAA ATPase" evidence="7">
    <location>
        <begin position="390"/>
        <end position="554"/>
    </location>
</feature>
<evidence type="ECO:0000313" key="9">
    <source>
        <dbReference type="EMBL" id="PPQ94045.1"/>
    </source>
</evidence>
<protein>
    <submittedName>
        <fullName evidence="9">Uncharacterized protein</fullName>
    </submittedName>
</protein>
<dbReference type="GO" id="GO:0006270">
    <property type="term" value="P:DNA replication initiation"/>
    <property type="evidence" value="ECO:0007669"/>
    <property type="project" value="TreeGrafter"/>
</dbReference>
<dbReference type="EMBL" id="NHYD01000495">
    <property type="protein sequence ID" value="PPQ94045.1"/>
    <property type="molecule type" value="Genomic_DNA"/>
</dbReference>
<name>A0A409XTB2_PSICY</name>
<evidence type="ECO:0000313" key="10">
    <source>
        <dbReference type="Proteomes" id="UP000283269"/>
    </source>
</evidence>
<keyword evidence="4" id="KW-0238">DNA-binding</keyword>
<feature type="domain" description="Origin recognition complex subunit 4 C-terminal" evidence="8">
    <location>
        <begin position="620"/>
        <end position="822"/>
    </location>
</feature>
<dbReference type="PANTHER" id="PTHR12087:SF0">
    <property type="entry name" value="ORIGIN RECOGNITION COMPLEX SUBUNIT 4"/>
    <property type="match status" value="1"/>
</dbReference>
<dbReference type="Pfam" id="PF13191">
    <property type="entry name" value="AAA_16"/>
    <property type="match status" value="1"/>
</dbReference>
<sequence length="839" mass="92014">MPPKRKQAPEPDVPIATKKLRSRAVPFPVELPTKFDTTTSRRDQLTSSPRKASKASVKADTNISSNEFDDISNVVSEPPEGHRQLPKARVTRVYGKAGKQKTKAITQDSHAPEVHSSAQLDPPVRRQSRRGTGIVAVVVAVAKAPAKKSTKRGTTLTANSVEPIIPAANVPLRRTSRRTTSAAIVAETDLAVDEPSPKAPPKKATKRKTTAAIVESDMDVDAYVVKTPKKRTTRRTYSTADTDMDANSLPEVTLSEEARRQTSSEPPQTAAAVVNSMVEEPVKTNNNLMPFSDVADINEDVDIAAPKSPLKKIAMLATFDANGDSLRDSYSPPHCTIPQIPEFNEASSILPIHLHACFHAQKRAIMRMLQRPTCDANGPKSEDSVNDIAVNQLADLIKGTVERAEGNSCLLLGPRGSGKSAMVERCLDSLPSKPVVLRLSGWVQNTDRHALREIAIQLLQQTGSALLSEIEVNSTTPPAEINQDEDNPFLDKYDDSNAESGYSTMSLPPSSHLHSLIPALLTLKRPVIVILDAFDLFALHPRQSLLYCLLDTVQNCRASSESRGIAVIGVTSRLDTIQLLEKRVKSRFSGRTIRTAPPNSLDSYLSYARVSLQPFPSGDVSGEQAEWNQLWSSNVDKFLADDDVLKVFKETFSINRELTVVTRILVGLFSGTLTFHTKSVLLLDLGQPYLSHKTLLVSAELQRSRPPILHVNSLSYPAICLVIASVHLDTSGQTSFTFEMLFEIFRDQVRASQSAPVQVNGGSIGMVSCTREVSMSLIRFFQAFENLISARIFIHISGPSTNTSKEFMKYRCVLDKAVITKLVEQSGQINLKKWHGKAK</sequence>
<comment type="subcellular location">
    <subcellularLocation>
        <location evidence="1">Nucleus</location>
    </subcellularLocation>
</comment>
<dbReference type="InterPro" id="IPR032705">
    <property type="entry name" value="ORC4_C"/>
</dbReference>
<evidence type="ECO:0000256" key="5">
    <source>
        <dbReference type="ARBA" id="ARBA00023242"/>
    </source>
</evidence>
<evidence type="ECO:0000259" key="7">
    <source>
        <dbReference type="Pfam" id="PF13191"/>
    </source>
</evidence>
<dbReference type="OrthoDB" id="343623at2759"/>
<feature type="region of interest" description="Disordered" evidence="6">
    <location>
        <begin position="69"/>
        <end position="88"/>
    </location>
</feature>
<dbReference type="GO" id="GO:0005664">
    <property type="term" value="C:nuclear origin of replication recognition complex"/>
    <property type="evidence" value="ECO:0007669"/>
    <property type="project" value="TreeGrafter"/>
</dbReference>
<dbReference type="Gene3D" id="3.40.50.300">
    <property type="entry name" value="P-loop containing nucleotide triphosphate hydrolases"/>
    <property type="match status" value="1"/>
</dbReference>
<dbReference type="InParanoid" id="A0A409XTB2"/>
<evidence type="ECO:0000256" key="1">
    <source>
        <dbReference type="ARBA" id="ARBA00004123"/>
    </source>
</evidence>
<dbReference type="InterPro" id="IPR016527">
    <property type="entry name" value="ORC4"/>
</dbReference>
<gene>
    <name evidence="9" type="ORF">CVT25_009893</name>
</gene>
<dbReference type="GO" id="GO:0003688">
    <property type="term" value="F:DNA replication origin binding"/>
    <property type="evidence" value="ECO:0007669"/>
    <property type="project" value="TreeGrafter"/>
</dbReference>
<dbReference type="InterPro" id="IPR027417">
    <property type="entry name" value="P-loop_NTPase"/>
</dbReference>
<dbReference type="InterPro" id="IPR041664">
    <property type="entry name" value="AAA_16"/>
</dbReference>
<feature type="region of interest" description="Disordered" evidence="6">
    <location>
        <begin position="93"/>
        <end position="128"/>
    </location>
</feature>
<organism evidence="9 10">
    <name type="scientific">Psilocybe cyanescens</name>
    <dbReference type="NCBI Taxonomy" id="93625"/>
    <lineage>
        <taxon>Eukaryota</taxon>
        <taxon>Fungi</taxon>
        <taxon>Dikarya</taxon>
        <taxon>Basidiomycota</taxon>
        <taxon>Agaricomycotina</taxon>
        <taxon>Agaricomycetes</taxon>
        <taxon>Agaricomycetidae</taxon>
        <taxon>Agaricales</taxon>
        <taxon>Agaricineae</taxon>
        <taxon>Strophariaceae</taxon>
        <taxon>Psilocybe</taxon>
    </lineage>
</organism>
<proteinExistence type="inferred from homology"/>